<dbReference type="GO" id="GO:0016787">
    <property type="term" value="F:hydrolase activity"/>
    <property type="evidence" value="ECO:0007669"/>
    <property type="project" value="UniProtKB-KW"/>
</dbReference>
<dbReference type="GO" id="GO:0005975">
    <property type="term" value="P:carbohydrate metabolic process"/>
    <property type="evidence" value="ECO:0007669"/>
    <property type="project" value="UniProtKB-ARBA"/>
</dbReference>
<sequence>MSFSVWAPTPESVQVRVGGVDHEMKREGDWWR</sequence>
<keyword evidence="2" id="KW-1185">Reference proteome</keyword>
<protein>
    <submittedName>
        <fullName evidence="1">Maltooligosyltrehalose trehalohydrolase</fullName>
    </submittedName>
</protein>
<dbReference type="InterPro" id="IPR013783">
    <property type="entry name" value="Ig-like_fold"/>
</dbReference>
<reference evidence="2" key="1">
    <citation type="submission" date="2016-10" db="EMBL/GenBank/DDBJ databases">
        <authorList>
            <person name="Varghese N."/>
            <person name="Submissions S."/>
        </authorList>
    </citation>
    <scope>NUCLEOTIDE SEQUENCE [LARGE SCALE GENOMIC DNA]</scope>
    <source>
        <strain evidence="2">CGMCC 4.6609</strain>
    </source>
</reference>
<proteinExistence type="predicted"/>
<dbReference type="Proteomes" id="UP000199691">
    <property type="component" value="Unassembled WGS sequence"/>
</dbReference>
<dbReference type="Gene3D" id="2.60.40.10">
    <property type="entry name" value="Immunoglobulins"/>
    <property type="match status" value="1"/>
</dbReference>
<feature type="non-terminal residue" evidence="1">
    <location>
        <position position="32"/>
    </location>
</feature>
<evidence type="ECO:0000313" key="1">
    <source>
        <dbReference type="EMBL" id="SDP98879.1"/>
    </source>
</evidence>
<organism evidence="1 2">
    <name type="scientific">Lentzea jiangxiensis</name>
    <dbReference type="NCBI Taxonomy" id="641025"/>
    <lineage>
        <taxon>Bacteria</taxon>
        <taxon>Bacillati</taxon>
        <taxon>Actinomycetota</taxon>
        <taxon>Actinomycetes</taxon>
        <taxon>Pseudonocardiales</taxon>
        <taxon>Pseudonocardiaceae</taxon>
        <taxon>Lentzea</taxon>
    </lineage>
</organism>
<dbReference type="AlphaFoldDB" id="A0A1H0X7R2"/>
<accession>A0A1H0X7R2</accession>
<dbReference type="STRING" id="641025.SAMN05421507_1451"/>
<gene>
    <name evidence="1" type="ORF">SAMN05421507_1451</name>
</gene>
<keyword evidence="1" id="KW-0378">Hydrolase</keyword>
<evidence type="ECO:0000313" key="2">
    <source>
        <dbReference type="Proteomes" id="UP000199691"/>
    </source>
</evidence>
<name>A0A1H0X7R2_9PSEU</name>
<dbReference type="EMBL" id="FNIX01000045">
    <property type="protein sequence ID" value="SDP98879.1"/>
    <property type="molecule type" value="Genomic_DNA"/>
</dbReference>